<keyword evidence="2 5" id="KW-0238">DNA-binding</keyword>
<keyword evidence="1" id="KW-0805">Transcription regulation</keyword>
<feature type="domain" description="HTH asnC-type" evidence="4">
    <location>
        <begin position="3"/>
        <end position="79"/>
    </location>
</feature>
<dbReference type="Gene3D" id="3.30.70.920">
    <property type="match status" value="1"/>
</dbReference>
<dbReference type="Proteomes" id="UP000198854">
    <property type="component" value="Unassembled WGS sequence"/>
</dbReference>
<dbReference type="SMART" id="SM00344">
    <property type="entry name" value="HTH_ASNC"/>
    <property type="match status" value="1"/>
</dbReference>
<evidence type="ECO:0000256" key="1">
    <source>
        <dbReference type="ARBA" id="ARBA00023015"/>
    </source>
</evidence>
<proteinExistence type="predicted"/>
<dbReference type="RefSeq" id="WP_093279161.1">
    <property type="nucleotide sequence ID" value="NZ_FNDD01000040.1"/>
</dbReference>
<name>A0A1G8GR73_9VIBR</name>
<dbReference type="InterPro" id="IPR000485">
    <property type="entry name" value="AsnC-type_HTH_dom"/>
</dbReference>
<dbReference type="InterPro" id="IPR019888">
    <property type="entry name" value="Tscrpt_reg_AsnC-like"/>
</dbReference>
<accession>A0A1G8GR73</accession>
<evidence type="ECO:0000313" key="5">
    <source>
        <dbReference type="EMBL" id="SDH96928.1"/>
    </source>
</evidence>
<dbReference type="InterPro" id="IPR019885">
    <property type="entry name" value="Tscrpt_reg_HTH_AsnC-type_CS"/>
</dbReference>
<dbReference type="PROSITE" id="PS50956">
    <property type="entry name" value="HTH_ASNC_2"/>
    <property type="match status" value="1"/>
</dbReference>
<dbReference type="PRINTS" id="PR00033">
    <property type="entry name" value="HTHASNC"/>
</dbReference>
<evidence type="ECO:0000256" key="3">
    <source>
        <dbReference type="ARBA" id="ARBA00023163"/>
    </source>
</evidence>
<dbReference type="STRING" id="861298.SAMN04488136_1405"/>
<dbReference type="CDD" id="cd00090">
    <property type="entry name" value="HTH_ARSR"/>
    <property type="match status" value="1"/>
</dbReference>
<dbReference type="InterPro" id="IPR019887">
    <property type="entry name" value="Tscrpt_reg_AsnC/Lrp_C"/>
</dbReference>
<dbReference type="GO" id="GO:0043565">
    <property type="term" value="F:sequence-specific DNA binding"/>
    <property type="evidence" value="ECO:0007669"/>
    <property type="project" value="InterPro"/>
</dbReference>
<dbReference type="SUPFAM" id="SSF54909">
    <property type="entry name" value="Dimeric alpha+beta barrel"/>
    <property type="match status" value="1"/>
</dbReference>
<sequence length="154" mass="17482">MVLDSFDKKILQLLQRNCRLASEEIGAQVGLSPSAVQRRIKKLREEGAIEAEVAVIPAQYSAHGMSFVAGIEIERDNYAVLNDLKRWAQQQECIQQMFYVTGDVDLMLVVTAQTPKHYDGFIEQLMARYPQIKRVTTNVVIDTPKKSLFLPVEE</sequence>
<organism evidence="5 6">
    <name type="scientific">Vibrio xiamenensis</name>
    <dbReference type="NCBI Taxonomy" id="861298"/>
    <lineage>
        <taxon>Bacteria</taxon>
        <taxon>Pseudomonadati</taxon>
        <taxon>Pseudomonadota</taxon>
        <taxon>Gammaproteobacteria</taxon>
        <taxon>Vibrionales</taxon>
        <taxon>Vibrionaceae</taxon>
        <taxon>Vibrio</taxon>
    </lineage>
</organism>
<dbReference type="InterPro" id="IPR011008">
    <property type="entry name" value="Dimeric_a/b-barrel"/>
</dbReference>
<evidence type="ECO:0000259" key="4">
    <source>
        <dbReference type="PROSITE" id="PS50956"/>
    </source>
</evidence>
<dbReference type="InterPro" id="IPR011991">
    <property type="entry name" value="ArsR-like_HTH"/>
</dbReference>
<dbReference type="PANTHER" id="PTHR30154:SF34">
    <property type="entry name" value="TRANSCRIPTIONAL REGULATOR AZLB"/>
    <property type="match status" value="1"/>
</dbReference>
<gene>
    <name evidence="5" type="ORF">SAMN04488136_1405</name>
</gene>
<dbReference type="Gene3D" id="1.10.10.10">
    <property type="entry name" value="Winged helix-like DNA-binding domain superfamily/Winged helix DNA-binding domain"/>
    <property type="match status" value="1"/>
</dbReference>
<dbReference type="Pfam" id="PF13404">
    <property type="entry name" value="HTH_AsnC-type"/>
    <property type="match status" value="1"/>
</dbReference>
<dbReference type="AlphaFoldDB" id="A0A1G8GR73"/>
<dbReference type="InterPro" id="IPR036388">
    <property type="entry name" value="WH-like_DNA-bd_sf"/>
</dbReference>
<dbReference type="Pfam" id="PF01037">
    <property type="entry name" value="AsnC_trans_reg"/>
    <property type="match status" value="1"/>
</dbReference>
<evidence type="ECO:0000313" key="6">
    <source>
        <dbReference type="Proteomes" id="UP000198854"/>
    </source>
</evidence>
<protein>
    <submittedName>
        <fullName evidence="5">DNA-binding transcriptional regulator, Lrp family</fullName>
    </submittedName>
</protein>
<dbReference type="GO" id="GO:0006355">
    <property type="term" value="P:regulation of DNA-templated transcription"/>
    <property type="evidence" value="ECO:0007669"/>
    <property type="project" value="UniProtKB-ARBA"/>
</dbReference>
<dbReference type="InterPro" id="IPR036390">
    <property type="entry name" value="WH_DNA-bd_sf"/>
</dbReference>
<dbReference type="PANTHER" id="PTHR30154">
    <property type="entry name" value="LEUCINE-RESPONSIVE REGULATORY PROTEIN"/>
    <property type="match status" value="1"/>
</dbReference>
<evidence type="ECO:0000256" key="2">
    <source>
        <dbReference type="ARBA" id="ARBA00023125"/>
    </source>
</evidence>
<dbReference type="EMBL" id="FNDD01000040">
    <property type="protein sequence ID" value="SDH96928.1"/>
    <property type="molecule type" value="Genomic_DNA"/>
</dbReference>
<dbReference type="GO" id="GO:0043200">
    <property type="term" value="P:response to amino acid"/>
    <property type="evidence" value="ECO:0007669"/>
    <property type="project" value="TreeGrafter"/>
</dbReference>
<dbReference type="PROSITE" id="PS00519">
    <property type="entry name" value="HTH_ASNC_1"/>
    <property type="match status" value="1"/>
</dbReference>
<dbReference type="OrthoDB" id="8590699at2"/>
<dbReference type="GO" id="GO:0005829">
    <property type="term" value="C:cytosol"/>
    <property type="evidence" value="ECO:0007669"/>
    <property type="project" value="TreeGrafter"/>
</dbReference>
<keyword evidence="6" id="KW-1185">Reference proteome</keyword>
<reference evidence="5 6" key="1">
    <citation type="submission" date="2016-10" db="EMBL/GenBank/DDBJ databases">
        <authorList>
            <person name="de Groot N.N."/>
        </authorList>
    </citation>
    <scope>NUCLEOTIDE SEQUENCE [LARGE SCALE GENOMIC DNA]</scope>
    <source>
        <strain evidence="5 6">CGMCC 1.10228</strain>
    </source>
</reference>
<dbReference type="SUPFAM" id="SSF46785">
    <property type="entry name" value="Winged helix' DNA-binding domain"/>
    <property type="match status" value="1"/>
</dbReference>
<keyword evidence="3" id="KW-0804">Transcription</keyword>